<dbReference type="EMBL" id="JAAARO010000008">
    <property type="protein sequence ID" value="KAF5743922.1"/>
    <property type="molecule type" value="Genomic_DNA"/>
</dbReference>
<feature type="region of interest" description="Disordered" evidence="1">
    <location>
        <begin position="415"/>
        <end position="450"/>
    </location>
</feature>
<dbReference type="GO" id="GO:0007623">
    <property type="term" value="P:circadian rhythm"/>
    <property type="evidence" value="ECO:0007669"/>
    <property type="project" value="InterPro"/>
</dbReference>
<dbReference type="PANTHER" id="PTHR33334:SF8">
    <property type="entry name" value="PROTEIN LNK1"/>
    <property type="match status" value="1"/>
</dbReference>
<feature type="compositionally biased region" description="Basic and acidic residues" evidence="1">
    <location>
        <begin position="415"/>
        <end position="427"/>
    </location>
</feature>
<feature type="region of interest" description="Disordered" evidence="1">
    <location>
        <begin position="234"/>
        <end position="261"/>
    </location>
</feature>
<dbReference type="InterPro" id="IPR039928">
    <property type="entry name" value="LNK"/>
</dbReference>
<keyword evidence="3" id="KW-1185">Reference proteome</keyword>
<name>A0A7J7DC35_TRIWF</name>
<dbReference type="GO" id="GO:0006355">
    <property type="term" value="P:regulation of DNA-templated transcription"/>
    <property type="evidence" value="ECO:0007669"/>
    <property type="project" value="InterPro"/>
</dbReference>
<accession>A0A7J7DC35</accession>
<gene>
    <name evidence="2" type="ORF">HS088_TW08G00510</name>
</gene>
<evidence type="ECO:0000313" key="3">
    <source>
        <dbReference type="Proteomes" id="UP000593562"/>
    </source>
</evidence>
<dbReference type="AlphaFoldDB" id="A0A7J7DC35"/>
<feature type="region of interest" description="Disordered" evidence="1">
    <location>
        <begin position="281"/>
        <end position="317"/>
    </location>
</feature>
<proteinExistence type="predicted"/>
<dbReference type="PANTHER" id="PTHR33334">
    <property type="entry name" value="PROTEIN LNK1"/>
    <property type="match status" value="1"/>
</dbReference>
<feature type="region of interest" description="Disordered" evidence="1">
    <location>
        <begin position="494"/>
        <end position="521"/>
    </location>
</feature>
<evidence type="ECO:0008006" key="4">
    <source>
        <dbReference type="Google" id="ProtNLM"/>
    </source>
</evidence>
<comment type="caution">
    <text evidence="2">The sequence shown here is derived from an EMBL/GenBank/DDBJ whole genome shotgun (WGS) entry which is preliminary data.</text>
</comment>
<feature type="compositionally biased region" description="Polar residues" evidence="1">
    <location>
        <begin position="281"/>
        <end position="297"/>
    </location>
</feature>
<feature type="compositionally biased region" description="Polar residues" evidence="1">
    <location>
        <begin position="501"/>
        <end position="516"/>
    </location>
</feature>
<protein>
    <recommendedName>
        <fullName evidence="4">Protein LNK1-like</fullName>
    </recommendedName>
</protein>
<dbReference type="Proteomes" id="UP000593562">
    <property type="component" value="Unassembled WGS sequence"/>
</dbReference>
<evidence type="ECO:0000256" key="1">
    <source>
        <dbReference type="SAM" id="MobiDB-lite"/>
    </source>
</evidence>
<feature type="compositionally biased region" description="Low complexity" evidence="1">
    <location>
        <begin position="429"/>
        <end position="450"/>
    </location>
</feature>
<dbReference type="OrthoDB" id="618331at2759"/>
<dbReference type="FunCoup" id="A0A7J7DC35">
    <property type="interactions" value="486"/>
</dbReference>
<organism evidence="2 3">
    <name type="scientific">Tripterygium wilfordii</name>
    <name type="common">Thunder God vine</name>
    <dbReference type="NCBI Taxonomy" id="458696"/>
    <lineage>
        <taxon>Eukaryota</taxon>
        <taxon>Viridiplantae</taxon>
        <taxon>Streptophyta</taxon>
        <taxon>Embryophyta</taxon>
        <taxon>Tracheophyta</taxon>
        <taxon>Spermatophyta</taxon>
        <taxon>Magnoliopsida</taxon>
        <taxon>eudicotyledons</taxon>
        <taxon>Gunneridae</taxon>
        <taxon>Pentapetalae</taxon>
        <taxon>rosids</taxon>
        <taxon>fabids</taxon>
        <taxon>Celastrales</taxon>
        <taxon>Celastraceae</taxon>
        <taxon>Tripterygium</taxon>
    </lineage>
</organism>
<reference evidence="2 3" key="1">
    <citation type="journal article" date="2020" name="Nat. Commun.">
        <title>Genome of Tripterygium wilfordii and identification of cytochrome P450 involved in triptolide biosynthesis.</title>
        <authorList>
            <person name="Tu L."/>
            <person name="Su P."/>
            <person name="Zhang Z."/>
            <person name="Gao L."/>
            <person name="Wang J."/>
            <person name="Hu T."/>
            <person name="Zhou J."/>
            <person name="Zhang Y."/>
            <person name="Zhao Y."/>
            <person name="Liu Y."/>
            <person name="Song Y."/>
            <person name="Tong Y."/>
            <person name="Lu Y."/>
            <person name="Yang J."/>
            <person name="Xu C."/>
            <person name="Jia M."/>
            <person name="Peters R.J."/>
            <person name="Huang L."/>
            <person name="Gao W."/>
        </authorList>
    </citation>
    <scope>NUCLEOTIDE SEQUENCE [LARGE SCALE GENOMIC DNA]</scope>
    <source>
        <strain evidence="3">cv. XIE 37</strain>
        <tissue evidence="2">Leaf</tissue>
    </source>
</reference>
<evidence type="ECO:0000313" key="2">
    <source>
        <dbReference type="EMBL" id="KAF5743922.1"/>
    </source>
</evidence>
<dbReference type="InParanoid" id="A0A7J7DC35"/>
<sequence>MSDLCLYELEDSAWHEFGGSEDHIVPHRTGGYVNQCGYLDDSCKKLRREVIVTNYADKAKYSNLRGHKSNLATLTDEVKMLEKDSWSVAPDGVFPTSCDESFKEVTRAASDAAKMSSDSVGTELCVDNRILGEGGAAIDGNLYHYPLSHISQVDNDLSFLDNDREDKASSDLFDGWQDIVNFEDVDRMFRGCDSSFGLGTLSHEDELSWFAPLHTTEVSEDAFKSGPKFTCSEERASSGVSEHYEASRSNDAVPSINDESRSFSTVDKINPWTLHASSSNHSCIGQTSSLNGPSPKSRSSDGWMANEQPRTPCMHQEYGHPSNQISSCCTQSVAKSEDTGLSSAPWGESSYASNPVQSMESSYCATCDASAIATNSKRENLYHQKDLEASFTGKFQHEGMVSRSAFCDPVSDQKQAHQSELEIEGRSEVGGVSVGIPSELDSSNAHESSSVSSLLDESSVEASSFRQLQKVMKQLDIRTKLCIRDSLYRLAKSAEQRHNCRNSNGDIKNGRQTSGAPLTEETDNCNRLMDMETDTNPIDRSIAHLLFHRPSDISARPTTDAMPLKSNPMIHGTATSSAVMDGEMLYKQEDAAGTDKRLIEDAKH</sequence>
<feature type="compositionally biased region" description="Basic and acidic residues" evidence="1">
    <location>
        <begin position="234"/>
        <end position="248"/>
    </location>
</feature>